<dbReference type="InterPro" id="IPR009057">
    <property type="entry name" value="Homeodomain-like_sf"/>
</dbReference>
<dbReference type="Pfam" id="PF12833">
    <property type="entry name" value="HTH_18"/>
    <property type="match status" value="1"/>
</dbReference>
<protein>
    <submittedName>
        <fullName evidence="5">DNA-binding domain-containing protein, AraC-type</fullName>
    </submittedName>
</protein>
<dbReference type="SMART" id="SM00342">
    <property type="entry name" value="HTH_ARAC"/>
    <property type="match status" value="1"/>
</dbReference>
<dbReference type="KEGG" id="cmp:Cha6605_6184"/>
<keyword evidence="3" id="KW-0804">Transcription</keyword>
<evidence type="ECO:0000313" key="6">
    <source>
        <dbReference type="Proteomes" id="UP000010366"/>
    </source>
</evidence>
<dbReference type="InterPro" id="IPR018062">
    <property type="entry name" value="HTH_AraC-typ_CS"/>
</dbReference>
<dbReference type="Proteomes" id="UP000010366">
    <property type="component" value="Plasmid pCHA6605.01"/>
</dbReference>
<dbReference type="SUPFAM" id="SSF46689">
    <property type="entry name" value="Homeodomain-like"/>
    <property type="match status" value="2"/>
</dbReference>
<geneLocation type="plasmid" evidence="5 6">
    <name>pCHA6605.01</name>
</geneLocation>
<dbReference type="HOGENOM" id="CLU_000445_88_4_3"/>
<keyword evidence="1" id="KW-0805">Transcription regulation</keyword>
<dbReference type="PRINTS" id="PR00032">
    <property type="entry name" value="HTHARAC"/>
</dbReference>
<dbReference type="InterPro" id="IPR020449">
    <property type="entry name" value="Tscrpt_reg_AraC-type_HTH"/>
</dbReference>
<keyword evidence="2 5" id="KW-0238">DNA-binding</keyword>
<evidence type="ECO:0000259" key="4">
    <source>
        <dbReference type="PROSITE" id="PS01124"/>
    </source>
</evidence>
<keyword evidence="5" id="KW-0614">Plasmid</keyword>
<dbReference type="PROSITE" id="PS00041">
    <property type="entry name" value="HTH_ARAC_FAMILY_1"/>
    <property type="match status" value="1"/>
</dbReference>
<evidence type="ECO:0000256" key="1">
    <source>
        <dbReference type="ARBA" id="ARBA00023015"/>
    </source>
</evidence>
<gene>
    <name evidence="5" type="ORF">Cha6605_6184</name>
</gene>
<dbReference type="InterPro" id="IPR018060">
    <property type="entry name" value="HTH_AraC"/>
</dbReference>
<reference evidence="5 6" key="1">
    <citation type="submission" date="2012-05" db="EMBL/GenBank/DDBJ databases">
        <title>Noncontiguous Finished plasmid 1 of genome of Chamaesiphon sp. PCC 6605.</title>
        <authorList>
            <consortium name="US DOE Joint Genome Institute"/>
            <person name="Gugger M."/>
            <person name="Coursin T."/>
            <person name="Rippka R."/>
            <person name="Tandeau De Marsac N."/>
            <person name="Huntemann M."/>
            <person name="Wei C.-L."/>
            <person name="Han J."/>
            <person name="Detter J.C."/>
            <person name="Han C."/>
            <person name="Tapia R."/>
            <person name="Chen A."/>
            <person name="Kyrpides N."/>
            <person name="Mavromatis K."/>
            <person name="Markowitz V."/>
            <person name="Szeto E."/>
            <person name="Ivanova N."/>
            <person name="Pagani I."/>
            <person name="Pati A."/>
            <person name="Goodwin L."/>
            <person name="Nordberg H.P."/>
            <person name="Cantor M.N."/>
            <person name="Hua S.X."/>
            <person name="Woyke T."/>
            <person name="Kerfeld C.A."/>
        </authorList>
    </citation>
    <scope>NUCLEOTIDE SEQUENCE [LARGE SCALE GENOMIC DNA]</scope>
    <source>
        <strain evidence="6">ATCC 27169 / PCC 6605</strain>
        <plasmid evidence="6">Plasmid pCHA6605.01</plasmid>
    </source>
</reference>
<evidence type="ECO:0000313" key="5">
    <source>
        <dbReference type="EMBL" id="AFY97014.1"/>
    </source>
</evidence>
<dbReference type="PROSITE" id="PS01124">
    <property type="entry name" value="HTH_ARAC_FAMILY_2"/>
    <property type="match status" value="1"/>
</dbReference>
<dbReference type="GO" id="GO:0003700">
    <property type="term" value="F:DNA-binding transcription factor activity"/>
    <property type="evidence" value="ECO:0007669"/>
    <property type="project" value="InterPro"/>
</dbReference>
<dbReference type="GO" id="GO:0043565">
    <property type="term" value="F:sequence-specific DNA binding"/>
    <property type="evidence" value="ECO:0007669"/>
    <property type="project" value="InterPro"/>
</dbReference>
<dbReference type="eggNOG" id="COG2207">
    <property type="taxonomic scope" value="Bacteria"/>
</dbReference>
<dbReference type="EMBL" id="CP003601">
    <property type="protein sequence ID" value="AFY97014.1"/>
    <property type="molecule type" value="Genomic_DNA"/>
</dbReference>
<name>K9URW4_CHAP6</name>
<dbReference type="PANTHER" id="PTHR46796">
    <property type="entry name" value="HTH-TYPE TRANSCRIPTIONAL ACTIVATOR RHAS-RELATED"/>
    <property type="match status" value="1"/>
</dbReference>
<dbReference type="Gene3D" id="1.10.10.60">
    <property type="entry name" value="Homeodomain-like"/>
    <property type="match status" value="2"/>
</dbReference>
<dbReference type="InterPro" id="IPR050204">
    <property type="entry name" value="AraC_XylS_family_regulators"/>
</dbReference>
<accession>K9URW4</accession>
<evidence type="ECO:0000256" key="3">
    <source>
        <dbReference type="ARBA" id="ARBA00023163"/>
    </source>
</evidence>
<sequence>MLQPAATILTNEWDGLRVEYGRLDAVGDFDFAMPKQGLSVAFEPHEQVVWSVDGQSQQTSLPAGSVFLYGDREFVWHRRVKPSEYVNLEIDPALLPQIAVENGLSATTEVEHRIIFQDPTVLHVSQLLKAEVLSGGLAGNLYVESLRNLLAVHLLRNHTRGILQPKTEVVCLEGLKLKQLKDYIEDNLAEELAIATLATLIPMSQFHFARAFKAATGEPPHRYIMQRRIERAKMLLSVTRLSVAEVSYQTGFSNQSHFTAQFRKAIGMTPKHFRERV</sequence>
<proteinExistence type="predicted"/>
<organism evidence="5 6">
    <name type="scientific">Chamaesiphon minutus (strain ATCC 27169 / PCC 6605)</name>
    <dbReference type="NCBI Taxonomy" id="1173020"/>
    <lineage>
        <taxon>Bacteria</taxon>
        <taxon>Bacillati</taxon>
        <taxon>Cyanobacteriota</taxon>
        <taxon>Cyanophyceae</taxon>
        <taxon>Gomontiellales</taxon>
        <taxon>Chamaesiphonaceae</taxon>
        <taxon>Chamaesiphon</taxon>
    </lineage>
</organism>
<keyword evidence="6" id="KW-1185">Reference proteome</keyword>
<evidence type="ECO:0000256" key="2">
    <source>
        <dbReference type="ARBA" id="ARBA00023125"/>
    </source>
</evidence>
<dbReference type="PANTHER" id="PTHR46796:SF6">
    <property type="entry name" value="ARAC SUBFAMILY"/>
    <property type="match status" value="1"/>
</dbReference>
<feature type="domain" description="HTH araC/xylS-type" evidence="4">
    <location>
        <begin position="178"/>
        <end position="276"/>
    </location>
</feature>
<dbReference type="AlphaFoldDB" id="K9URW4"/>